<dbReference type="InterPro" id="IPR003702">
    <property type="entry name" value="ActCoA_hydro_N"/>
</dbReference>
<feature type="domain" description="Acetyl-CoA hydrolase/transferase C-terminal" evidence="4">
    <location>
        <begin position="264"/>
        <end position="409"/>
    </location>
</feature>
<dbReference type="Gene3D" id="3.40.1080.10">
    <property type="entry name" value="Glutaconate Coenzyme A-transferase"/>
    <property type="match status" value="1"/>
</dbReference>
<dbReference type="InterPro" id="IPR026888">
    <property type="entry name" value="AcetylCoA_hyd_C"/>
</dbReference>
<evidence type="ECO:0000256" key="2">
    <source>
        <dbReference type="ARBA" id="ARBA00022679"/>
    </source>
</evidence>
<dbReference type="Proteomes" id="UP001247754">
    <property type="component" value="Unassembled WGS sequence"/>
</dbReference>
<evidence type="ECO:0000313" key="5">
    <source>
        <dbReference type="EMBL" id="MDR5653299.1"/>
    </source>
</evidence>
<keyword evidence="6" id="KW-1185">Reference proteome</keyword>
<dbReference type="Pfam" id="PF13336">
    <property type="entry name" value="AcetylCoA_hyd_C"/>
    <property type="match status" value="1"/>
</dbReference>
<accession>A0ABU1F8T9</accession>
<dbReference type="SUPFAM" id="SSF100950">
    <property type="entry name" value="NagB/RpiA/CoA transferase-like"/>
    <property type="match status" value="2"/>
</dbReference>
<name>A0ABU1F8T9_9RHOB</name>
<comment type="caution">
    <text evidence="5">The sequence shown here is derived from an EMBL/GenBank/DDBJ whole genome shotgun (WGS) entry which is preliminary data.</text>
</comment>
<comment type="similarity">
    <text evidence="1">Belongs to the acetyl-CoA hydrolase/transferase family.</text>
</comment>
<dbReference type="Pfam" id="PF02550">
    <property type="entry name" value="AcetylCoA_hydro"/>
    <property type="match status" value="1"/>
</dbReference>
<sequence length="414" mass="43561">MAQQVDLSRLIRPGDTLMWGQSQAEPQMLLRLLAEQRHAFARVRAFTGIGLSGLMRPEHADAIDFFSYCGGGTSRALARAGVLDILPVHYAQLPRLVRAGALRVDVLLLQVSPPDDQGRYSLGMAREYLVEPLSRARVVIGEVHPDVPWTHGGPYLRREDFALLVDSDAATPADAPVRIGPVEEAIGRHVAALVEDGATIQTGVGAVPDAALAQLADRRDLGVHSGSIGDGVARLQAAGVITNARKSIDPGVTIGGVLLGGSVLRRFVHRNPAVEMRGTEYTHDPRVLAQISNFVALNSAVEVDLTGQINSEVAGGTYVGGVGGIVDFLRAAGFSDGGVPIVALPATAGAASRIVPRLTGPVTVPRSDACVIVTEYGVADLRGLTLAERIPRMIAVAHPDHREALARAAHGQGG</sequence>
<feature type="domain" description="Acetyl-CoA hydrolase/transferase N-terminal" evidence="3">
    <location>
        <begin position="8"/>
        <end position="157"/>
    </location>
</feature>
<evidence type="ECO:0000259" key="4">
    <source>
        <dbReference type="Pfam" id="PF13336"/>
    </source>
</evidence>
<reference evidence="5 6" key="1">
    <citation type="submission" date="2023-09" db="EMBL/GenBank/DDBJ databases">
        <title>Xinfangfangia sedmenti sp. nov., isolated the sedment.</title>
        <authorList>
            <person name="Xu L."/>
        </authorList>
    </citation>
    <scope>NUCLEOTIDE SEQUENCE [LARGE SCALE GENOMIC DNA]</scope>
    <source>
        <strain evidence="5 6">LG-4</strain>
    </source>
</reference>
<evidence type="ECO:0000259" key="3">
    <source>
        <dbReference type="Pfam" id="PF02550"/>
    </source>
</evidence>
<evidence type="ECO:0000256" key="1">
    <source>
        <dbReference type="ARBA" id="ARBA00009632"/>
    </source>
</evidence>
<proteinExistence type="inferred from homology"/>
<dbReference type="EMBL" id="JAVKPH010000012">
    <property type="protein sequence ID" value="MDR5653299.1"/>
    <property type="molecule type" value="Genomic_DNA"/>
</dbReference>
<dbReference type="PANTHER" id="PTHR21432">
    <property type="entry name" value="ACETYL-COA HYDROLASE-RELATED"/>
    <property type="match status" value="1"/>
</dbReference>
<dbReference type="Gene3D" id="3.40.1080.20">
    <property type="entry name" value="Acetyl-CoA hydrolase/transferase C-terminal domain"/>
    <property type="match status" value="1"/>
</dbReference>
<organism evidence="5 6">
    <name type="scientific">Ruixingdingia sedimenti</name>
    <dbReference type="NCBI Taxonomy" id="3073604"/>
    <lineage>
        <taxon>Bacteria</taxon>
        <taxon>Pseudomonadati</taxon>
        <taxon>Pseudomonadota</taxon>
        <taxon>Alphaproteobacteria</taxon>
        <taxon>Rhodobacterales</taxon>
        <taxon>Paracoccaceae</taxon>
        <taxon>Ruixingdingia</taxon>
    </lineage>
</organism>
<protein>
    <submittedName>
        <fullName evidence="5">Acetyl-CoA hydrolase/transferase C-terminal domain-containing protein</fullName>
    </submittedName>
</protein>
<keyword evidence="2" id="KW-0808">Transferase</keyword>
<dbReference type="GO" id="GO:0016787">
    <property type="term" value="F:hydrolase activity"/>
    <property type="evidence" value="ECO:0007669"/>
    <property type="project" value="UniProtKB-KW"/>
</dbReference>
<evidence type="ECO:0000313" key="6">
    <source>
        <dbReference type="Proteomes" id="UP001247754"/>
    </source>
</evidence>
<dbReference type="InterPro" id="IPR037171">
    <property type="entry name" value="NagB/RpiA_transferase-like"/>
</dbReference>
<dbReference type="InterPro" id="IPR046433">
    <property type="entry name" value="ActCoA_hydro"/>
</dbReference>
<keyword evidence="5" id="KW-0378">Hydrolase</keyword>
<dbReference type="PANTHER" id="PTHR21432:SF20">
    <property type="entry name" value="ACETYL-COA HYDROLASE"/>
    <property type="match status" value="1"/>
</dbReference>
<gene>
    <name evidence="5" type="ORF">RGD00_11835</name>
</gene>
<dbReference type="Gene3D" id="3.30.750.70">
    <property type="entry name" value="4-hydroxybutyrate coenzyme like domains"/>
    <property type="match status" value="1"/>
</dbReference>
<dbReference type="InterPro" id="IPR038460">
    <property type="entry name" value="AcetylCoA_hyd_C_sf"/>
</dbReference>
<dbReference type="RefSeq" id="WP_310457537.1">
    <property type="nucleotide sequence ID" value="NZ_JAVKPH010000012.1"/>
</dbReference>